<organism evidence="1 2">
    <name type="scientific">Marasmius tenuissimus</name>
    <dbReference type="NCBI Taxonomy" id="585030"/>
    <lineage>
        <taxon>Eukaryota</taxon>
        <taxon>Fungi</taxon>
        <taxon>Dikarya</taxon>
        <taxon>Basidiomycota</taxon>
        <taxon>Agaricomycotina</taxon>
        <taxon>Agaricomycetes</taxon>
        <taxon>Agaricomycetidae</taxon>
        <taxon>Agaricales</taxon>
        <taxon>Marasmiineae</taxon>
        <taxon>Marasmiaceae</taxon>
        <taxon>Marasmius</taxon>
    </lineage>
</organism>
<reference evidence="1 2" key="1">
    <citation type="submission" date="2024-05" db="EMBL/GenBank/DDBJ databases">
        <title>A draft genome resource for the thread blight pathogen Marasmius tenuissimus strain MS-2.</title>
        <authorList>
            <person name="Yulfo-Soto G.E."/>
            <person name="Baruah I.K."/>
            <person name="Amoako-Attah I."/>
            <person name="Bukari Y."/>
            <person name="Meinhardt L.W."/>
            <person name="Bailey B.A."/>
            <person name="Cohen S.P."/>
        </authorList>
    </citation>
    <scope>NUCLEOTIDE SEQUENCE [LARGE SCALE GENOMIC DNA]</scope>
    <source>
        <strain evidence="1 2">MS-2</strain>
    </source>
</reference>
<name>A0ABR2ZCV4_9AGAR</name>
<dbReference type="EMBL" id="JBBXMP010000222">
    <property type="protein sequence ID" value="KAL0059505.1"/>
    <property type="molecule type" value="Genomic_DNA"/>
</dbReference>
<protein>
    <submittedName>
        <fullName evidence="1">Uncharacterized protein</fullName>
    </submittedName>
</protein>
<evidence type="ECO:0000313" key="1">
    <source>
        <dbReference type="EMBL" id="KAL0059505.1"/>
    </source>
</evidence>
<dbReference type="Gene3D" id="3.80.10.10">
    <property type="entry name" value="Ribonuclease Inhibitor"/>
    <property type="match status" value="1"/>
</dbReference>
<evidence type="ECO:0000313" key="2">
    <source>
        <dbReference type="Proteomes" id="UP001437256"/>
    </source>
</evidence>
<keyword evidence="2" id="KW-1185">Reference proteome</keyword>
<accession>A0ABR2ZCV4</accession>
<comment type="caution">
    <text evidence="1">The sequence shown here is derived from an EMBL/GenBank/DDBJ whole genome shotgun (WGS) entry which is preliminary data.</text>
</comment>
<dbReference type="Proteomes" id="UP001437256">
    <property type="component" value="Unassembled WGS sequence"/>
</dbReference>
<sequence length="182" mass="19994">MSSVPGLMNSLQVLFLGDPDTGSGWLLTDIAVQSFLSHATNLVSLSLDSCTKLTNETLIYALESCPRLEYLRITGHDKLKGKIDESVFQVLKERETLGTNLQELVLYDQYISTSKTEFKNFSTARKDLTIGTGETLGDGMGANMIAALTGGASLTTWKDGKVVHEKTDMGYYGPRGYEVDFY</sequence>
<proteinExistence type="predicted"/>
<gene>
    <name evidence="1" type="ORF">AAF712_013736</name>
</gene>
<dbReference type="SUPFAM" id="SSF52047">
    <property type="entry name" value="RNI-like"/>
    <property type="match status" value="1"/>
</dbReference>
<dbReference type="InterPro" id="IPR032675">
    <property type="entry name" value="LRR_dom_sf"/>
</dbReference>